<feature type="transmembrane region" description="Helical" evidence="5">
    <location>
        <begin position="130"/>
        <end position="150"/>
    </location>
</feature>
<feature type="transmembrane region" description="Helical" evidence="5">
    <location>
        <begin position="409"/>
        <end position="426"/>
    </location>
</feature>
<feature type="transmembrane region" description="Helical" evidence="5">
    <location>
        <begin position="97"/>
        <end position="118"/>
    </location>
</feature>
<accession>A0ABT1NTK0</accession>
<feature type="transmembrane region" description="Helical" evidence="5">
    <location>
        <begin position="70"/>
        <end position="91"/>
    </location>
</feature>
<feature type="transmembrane region" description="Helical" evidence="5">
    <location>
        <begin position="252"/>
        <end position="270"/>
    </location>
</feature>
<evidence type="ECO:0000313" key="7">
    <source>
        <dbReference type="EMBL" id="MCQ1951064.1"/>
    </source>
</evidence>
<feature type="transmembrane region" description="Helical" evidence="5">
    <location>
        <begin position="350"/>
        <end position="371"/>
    </location>
</feature>
<dbReference type="GO" id="GO:0016874">
    <property type="term" value="F:ligase activity"/>
    <property type="evidence" value="ECO:0007669"/>
    <property type="project" value="UniProtKB-KW"/>
</dbReference>
<evidence type="ECO:0000256" key="1">
    <source>
        <dbReference type="ARBA" id="ARBA00004141"/>
    </source>
</evidence>
<comment type="subcellular location">
    <subcellularLocation>
        <location evidence="1">Membrane</location>
        <topology evidence="1">Multi-pass membrane protein</topology>
    </subcellularLocation>
</comment>
<sequence length="427" mass="45530">MSATALTRRDLHFSSPAAELVVRQPLPAWPLMLLLVGFPLWWALGAAAFMPLILAGVMAVLMLARGGTVLVPGILPWAAFLVWVAAAGINLLSGASLLAYGQRSGILLAVGIFLLYVINARDSLPVRKVVYGLLAMWLAIVLLGITAIYFPDYRLTTPVGLILPDALLENPLVRNLVLPPLAEVQHPGGAPEAFNRPAAPFPYANSWGVMFAVLTPVACAAVALVRSPLAKALLVLGMAVSFWPALATSNRGMLVGLGAAVVYVVIRLAFRGRLAAAALGLAGMLLAGGTIVATGSLQEILDRQLYSDSTSGRLSLYRQTWQATLEQPLLGYGTPQLEETIGVSLGTQGYLWMLMFSYGLVGLGLFLYFLAGAVLRTWHTPSTVGLWLHSVPVAALVMVPFYGFDVMQLTAVFVVLALLLRGRYGAE</sequence>
<dbReference type="EMBL" id="JANFLP010000014">
    <property type="protein sequence ID" value="MCQ1951064.1"/>
    <property type="molecule type" value="Genomic_DNA"/>
</dbReference>
<gene>
    <name evidence="7" type="ORF">NNX28_14165</name>
</gene>
<feature type="transmembrane region" description="Helical" evidence="5">
    <location>
        <begin position="229"/>
        <end position="246"/>
    </location>
</feature>
<feature type="transmembrane region" description="Helical" evidence="5">
    <location>
        <begin position="40"/>
        <end position="63"/>
    </location>
</feature>
<feature type="transmembrane region" description="Helical" evidence="5">
    <location>
        <begin position="204"/>
        <end position="224"/>
    </location>
</feature>
<proteinExistence type="predicted"/>
<name>A0ABT1NTK0_9MICC</name>
<dbReference type="RefSeq" id="WP_255866201.1">
    <property type="nucleotide sequence ID" value="NZ_CP104263.1"/>
</dbReference>
<keyword evidence="2 5" id="KW-0812">Transmembrane</keyword>
<evidence type="ECO:0000256" key="2">
    <source>
        <dbReference type="ARBA" id="ARBA00022692"/>
    </source>
</evidence>
<keyword evidence="4 5" id="KW-0472">Membrane</keyword>
<evidence type="ECO:0000256" key="5">
    <source>
        <dbReference type="SAM" id="Phobius"/>
    </source>
</evidence>
<comment type="caution">
    <text evidence="7">The sequence shown here is derived from an EMBL/GenBank/DDBJ whole genome shotgun (WGS) entry which is preliminary data.</text>
</comment>
<protein>
    <submittedName>
        <fullName evidence="7">O-antigen ligase family protein</fullName>
    </submittedName>
</protein>
<dbReference type="Pfam" id="PF04932">
    <property type="entry name" value="Wzy_C"/>
    <property type="match status" value="1"/>
</dbReference>
<feature type="transmembrane region" description="Helical" evidence="5">
    <location>
        <begin position="383"/>
        <end position="403"/>
    </location>
</feature>
<feature type="transmembrane region" description="Helical" evidence="5">
    <location>
        <begin position="277"/>
        <end position="297"/>
    </location>
</feature>
<reference evidence="7 8" key="1">
    <citation type="submission" date="2022-07" db="EMBL/GenBank/DDBJ databases">
        <title>Novel species in genus Arthrobacter.</title>
        <authorList>
            <person name="Liu Y."/>
        </authorList>
    </citation>
    <scope>NUCLEOTIDE SEQUENCE [LARGE SCALE GENOMIC DNA]</scope>
    <source>
        <strain evidence="8">zg-Y859</strain>
    </source>
</reference>
<evidence type="ECO:0000256" key="4">
    <source>
        <dbReference type="ARBA" id="ARBA00023136"/>
    </source>
</evidence>
<keyword evidence="3 5" id="KW-1133">Transmembrane helix</keyword>
<keyword evidence="8" id="KW-1185">Reference proteome</keyword>
<evidence type="ECO:0000259" key="6">
    <source>
        <dbReference type="Pfam" id="PF04932"/>
    </source>
</evidence>
<organism evidence="7 8">
    <name type="scientific">Arthrobacter jinronghuae</name>
    <dbReference type="NCBI Taxonomy" id="2964609"/>
    <lineage>
        <taxon>Bacteria</taxon>
        <taxon>Bacillati</taxon>
        <taxon>Actinomycetota</taxon>
        <taxon>Actinomycetes</taxon>
        <taxon>Micrococcales</taxon>
        <taxon>Micrococcaceae</taxon>
        <taxon>Arthrobacter</taxon>
    </lineage>
</organism>
<dbReference type="Proteomes" id="UP001206924">
    <property type="component" value="Unassembled WGS sequence"/>
</dbReference>
<feature type="domain" description="O-antigen ligase-related" evidence="6">
    <location>
        <begin position="238"/>
        <end position="339"/>
    </location>
</feature>
<keyword evidence="7" id="KW-0436">Ligase</keyword>
<evidence type="ECO:0000256" key="3">
    <source>
        <dbReference type="ARBA" id="ARBA00022989"/>
    </source>
</evidence>
<dbReference type="InterPro" id="IPR007016">
    <property type="entry name" value="O-antigen_ligase-rel_domated"/>
</dbReference>
<evidence type="ECO:0000313" key="8">
    <source>
        <dbReference type="Proteomes" id="UP001206924"/>
    </source>
</evidence>